<evidence type="ECO:0000256" key="4">
    <source>
        <dbReference type="ARBA" id="ARBA00022840"/>
    </source>
</evidence>
<protein>
    <recommendedName>
        <fullName evidence="8">Aminoacyl-tRNA synthetase class Ia domain-containing protein</fullName>
    </recommendedName>
</protein>
<keyword evidence="6" id="KW-0030">Aminoacyl-tRNA synthetase</keyword>
<evidence type="ECO:0000256" key="7">
    <source>
        <dbReference type="SAM" id="MobiDB-lite"/>
    </source>
</evidence>
<dbReference type="InterPro" id="IPR001412">
    <property type="entry name" value="aa-tRNA-synth_I_CS"/>
</dbReference>
<dbReference type="Pfam" id="PF00133">
    <property type="entry name" value="tRNA-synt_1"/>
    <property type="match status" value="1"/>
</dbReference>
<evidence type="ECO:0000256" key="3">
    <source>
        <dbReference type="ARBA" id="ARBA00022741"/>
    </source>
</evidence>
<proteinExistence type="inferred from homology"/>
<evidence type="ECO:0000259" key="8">
    <source>
        <dbReference type="Pfam" id="PF00133"/>
    </source>
</evidence>
<keyword evidence="5" id="KW-0648">Protein biosynthesis</keyword>
<feature type="domain" description="Aminoacyl-tRNA synthetase class Ia" evidence="8">
    <location>
        <begin position="24"/>
        <end position="194"/>
    </location>
</feature>
<dbReference type="SUPFAM" id="SSF52374">
    <property type="entry name" value="Nucleotidylyl transferase"/>
    <property type="match status" value="1"/>
</dbReference>
<name>A0ABQ6KCM5_9MICO</name>
<dbReference type="InterPro" id="IPR002300">
    <property type="entry name" value="aa-tRNA-synth_Ia"/>
</dbReference>
<accession>A0ABQ6KCM5</accession>
<dbReference type="Gene3D" id="3.40.50.620">
    <property type="entry name" value="HUPs"/>
    <property type="match status" value="1"/>
</dbReference>
<gene>
    <name evidence="9" type="ORF">GCM10025881_33290</name>
</gene>
<evidence type="ECO:0000313" key="9">
    <source>
        <dbReference type="EMBL" id="GMA96505.1"/>
    </source>
</evidence>
<dbReference type="PROSITE" id="PS00178">
    <property type="entry name" value="AA_TRNA_LIGASE_I"/>
    <property type="match status" value="1"/>
</dbReference>
<dbReference type="PANTHER" id="PTHR42780">
    <property type="entry name" value="SOLEUCYL-TRNA SYNTHETASE"/>
    <property type="match status" value="1"/>
</dbReference>
<keyword evidence="2" id="KW-0436">Ligase</keyword>
<sequence length="216" mass="24995">MYPLHVENGAVPASPDLPEIERGILAFWKKDDTFRASVQRREGCPEWVFYDGPPFANGLPHYGHLLTGYAKDLFPRYQTMRGKQVHRRFGWDTHGLPAELEAMRQLGITKTDEIREMGIGVFNARARESVLRYTREWEEYVTRQARWVDFENDYKTLDVTFMESVLWAFKSLYDKGLAYEGFRVLPYCWNDETPSATTSSGWTTTSTSSGRTSRSP</sequence>
<organism evidence="9 10">
    <name type="scientific">Pseudolysinimonas kribbensis</name>
    <dbReference type="NCBI Taxonomy" id="433641"/>
    <lineage>
        <taxon>Bacteria</taxon>
        <taxon>Bacillati</taxon>
        <taxon>Actinomycetota</taxon>
        <taxon>Actinomycetes</taxon>
        <taxon>Micrococcales</taxon>
        <taxon>Microbacteriaceae</taxon>
        <taxon>Pseudolysinimonas</taxon>
    </lineage>
</organism>
<comment type="caution">
    <text evidence="9">The sequence shown here is derived from an EMBL/GenBank/DDBJ whole genome shotgun (WGS) entry which is preliminary data.</text>
</comment>
<dbReference type="EMBL" id="BSVB01000001">
    <property type="protein sequence ID" value="GMA96505.1"/>
    <property type="molecule type" value="Genomic_DNA"/>
</dbReference>
<dbReference type="PANTHER" id="PTHR42780:SF1">
    <property type="entry name" value="ISOLEUCINE--TRNA LIGASE, CYTOPLASMIC"/>
    <property type="match status" value="1"/>
</dbReference>
<dbReference type="Proteomes" id="UP001157034">
    <property type="component" value="Unassembled WGS sequence"/>
</dbReference>
<reference evidence="10" key="1">
    <citation type="journal article" date="2019" name="Int. J. Syst. Evol. Microbiol.">
        <title>The Global Catalogue of Microorganisms (GCM) 10K type strain sequencing project: providing services to taxonomists for standard genome sequencing and annotation.</title>
        <authorList>
            <consortium name="The Broad Institute Genomics Platform"/>
            <consortium name="The Broad Institute Genome Sequencing Center for Infectious Disease"/>
            <person name="Wu L."/>
            <person name="Ma J."/>
        </authorList>
    </citation>
    <scope>NUCLEOTIDE SEQUENCE [LARGE SCALE GENOMIC DNA]</scope>
    <source>
        <strain evidence="10">NBRC 108894</strain>
    </source>
</reference>
<evidence type="ECO:0000256" key="6">
    <source>
        <dbReference type="ARBA" id="ARBA00023146"/>
    </source>
</evidence>
<comment type="similarity">
    <text evidence="1">Belongs to the class-I aminoacyl-tRNA synthetase family. IleS type 2 subfamily.</text>
</comment>
<dbReference type="InterPro" id="IPR023586">
    <property type="entry name" value="Ile-tRNA-ligase_type2"/>
</dbReference>
<keyword evidence="3" id="KW-0547">Nucleotide-binding</keyword>
<feature type="region of interest" description="Disordered" evidence="7">
    <location>
        <begin position="194"/>
        <end position="216"/>
    </location>
</feature>
<dbReference type="InterPro" id="IPR014729">
    <property type="entry name" value="Rossmann-like_a/b/a_fold"/>
</dbReference>
<evidence type="ECO:0000256" key="2">
    <source>
        <dbReference type="ARBA" id="ARBA00022598"/>
    </source>
</evidence>
<keyword evidence="4" id="KW-0067">ATP-binding</keyword>
<evidence type="ECO:0000256" key="5">
    <source>
        <dbReference type="ARBA" id="ARBA00022917"/>
    </source>
</evidence>
<evidence type="ECO:0000256" key="1">
    <source>
        <dbReference type="ARBA" id="ARBA00007078"/>
    </source>
</evidence>
<evidence type="ECO:0000313" key="10">
    <source>
        <dbReference type="Proteomes" id="UP001157034"/>
    </source>
</evidence>
<keyword evidence="10" id="KW-1185">Reference proteome</keyword>